<accession>A0A6A3TFJ2</accession>
<dbReference type="Proteomes" id="UP000440367">
    <property type="component" value="Unassembled WGS sequence"/>
</dbReference>
<dbReference type="EMBL" id="QXGE01001182">
    <property type="protein sequence ID" value="KAE9296434.1"/>
    <property type="molecule type" value="Genomic_DNA"/>
</dbReference>
<gene>
    <name evidence="5" type="ORF">PF001_g16865</name>
    <name evidence="4" type="ORF">PF002_g18196</name>
    <name evidence="3" type="ORF">PF006_g15968</name>
    <name evidence="6" type="ORF">PF008_g18828</name>
    <name evidence="2" type="ORF">PF009_g17915</name>
</gene>
<dbReference type="AlphaFoldDB" id="A0A6A3TFJ2"/>
<evidence type="ECO:0000313" key="4">
    <source>
        <dbReference type="EMBL" id="KAE9212621.1"/>
    </source>
</evidence>
<evidence type="ECO:0000313" key="3">
    <source>
        <dbReference type="EMBL" id="KAE9129602.1"/>
    </source>
</evidence>
<dbReference type="InterPro" id="IPR011010">
    <property type="entry name" value="DNA_brk_join_enz"/>
</dbReference>
<sequence length="94" mass="10320">MPEHLSTVARYRAKAGAVPHFSFDYQDNQETQVANLIKLSAAGVGLPRPDYSTHSLRIGGACALLTAGKSDLGIRLLGRWASWCFTVYTKLRPE</sequence>
<dbReference type="InterPro" id="IPR013762">
    <property type="entry name" value="Integrase-like_cat_sf"/>
</dbReference>
<protein>
    <recommendedName>
        <fullName evidence="12">Tyr recombinase domain-containing protein</fullName>
    </recommendedName>
</protein>
<dbReference type="Proteomes" id="UP000440732">
    <property type="component" value="Unassembled WGS sequence"/>
</dbReference>
<dbReference type="GO" id="GO:0006310">
    <property type="term" value="P:DNA recombination"/>
    <property type="evidence" value="ECO:0007669"/>
    <property type="project" value="UniProtKB-KW"/>
</dbReference>
<organism evidence="3 10">
    <name type="scientific">Phytophthora fragariae</name>
    <dbReference type="NCBI Taxonomy" id="53985"/>
    <lineage>
        <taxon>Eukaryota</taxon>
        <taxon>Sar</taxon>
        <taxon>Stramenopiles</taxon>
        <taxon>Oomycota</taxon>
        <taxon>Peronosporomycetes</taxon>
        <taxon>Peronosporales</taxon>
        <taxon>Peronosporaceae</taxon>
        <taxon>Phytophthora</taxon>
    </lineage>
</organism>
<name>A0A6A3TFJ2_9STRA</name>
<comment type="caution">
    <text evidence="3">The sequence shown here is derived from an EMBL/GenBank/DDBJ whole genome shotgun (WGS) entry which is preliminary data.</text>
</comment>
<dbReference type="EMBL" id="QXGD01001179">
    <property type="protein sequence ID" value="KAE9212621.1"/>
    <property type="molecule type" value="Genomic_DNA"/>
</dbReference>
<reference evidence="7 8" key="1">
    <citation type="submission" date="2018-08" db="EMBL/GenBank/DDBJ databases">
        <title>Genomic investigation of the strawberry pathogen Phytophthora fragariae indicates pathogenicity is determined by transcriptional variation in three key races.</title>
        <authorList>
            <person name="Adams T.M."/>
            <person name="Armitage A.D."/>
            <person name="Sobczyk M.K."/>
            <person name="Bates H.J."/>
            <person name="Dunwell J.M."/>
            <person name="Nellist C.F."/>
            <person name="Harrison R.J."/>
        </authorList>
    </citation>
    <scope>NUCLEOTIDE SEQUENCE [LARGE SCALE GENOMIC DNA]</scope>
    <source>
        <strain evidence="5 8">A4</strain>
        <strain evidence="4 9">BC-1</strain>
        <strain evidence="3 10">NOV-5</strain>
        <strain evidence="6 11">NOV-77</strain>
        <strain evidence="2 7">NOV-9</strain>
    </source>
</reference>
<dbReference type="Gene3D" id="1.10.443.10">
    <property type="entry name" value="Intergrase catalytic core"/>
    <property type="match status" value="1"/>
</dbReference>
<evidence type="ECO:0000313" key="7">
    <source>
        <dbReference type="Proteomes" id="UP000429523"/>
    </source>
</evidence>
<dbReference type="Proteomes" id="UP000429523">
    <property type="component" value="Unassembled WGS sequence"/>
</dbReference>
<evidence type="ECO:0000313" key="10">
    <source>
        <dbReference type="Proteomes" id="UP000440732"/>
    </source>
</evidence>
<dbReference type="SUPFAM" id="SSF56349">
    <property type="entry name" value="DNA breaking-rejoining enzymes"/>
    <property type="match status" value="1"/>
</dbReference>
<dbReference type="EMBL" id="QXFY01001464">
    <property type="protein sequence ID" value="KAE9317121.1"/>
    <property type="molecule type" value="Genomic_DNA"/>
</dbReference>
<dbReference type="Proteomes" id="UP000437068">
    <property type="component" value="Unassembled WGS sequence"/>
</dbReference>
<evidence type="ECO:0000313" key="11">
    <source>
        <dbReference type="Proteomes" id="UP000486351"/>
    </source>
</evidence>
<dbReference type="GO" id="GO:0015074">
    <property type="term" value="P:DNA integration"/>
    <property type="evidence" value="ECO:0007669"/>
    <property type="project" value="InterPro"/>
</dbReference>
<evidence type="ECO:0000313" key="5">
    <source>
        <dbReference type="EMBL" id="KAE9296434.1"/>
    </source>
</evidence>
<dbReference type="Proteomes" id="UP000486351">
    <property type="component" value="Unassembled WGS sequence"/>
</dbReference>
<evidence type="ECO:0000256" key="1">
    <source>
        <dbReference type="ARBA" id="ARBA00023172"/>
    </source>
</evidence>
<evidence type="ECO:0000313" key="6">
    <source>
        <dbReference type="EMBL" id="KAE9317121.1"/>
    </source>
</evidence>
<evidence type="ECO:0008006" key="12">
    <source>
        <dbReference type="Google" id="ProtNLM"/>
    </source>
</evidence>
<dbReference type="GO" id="GO:0003677">
    <property type="term" value="F:DNA binding"/>
    <property type="evidence" value="ECO:0007669"/>
    <property type="project" value="InterPro"/>
</dbReference>
<keyword evidence="1" id="KW-0233">DNA recombination</keyword>
<dbReference type="EMBL" id="QXGA01001083">
    <property type="protein sequence ID" value="KAE9129602.1"/>
    <property type="molecule type" value="Genomic_DNA"/>
</dbReference>
<evidence type="ECO:0000313" key="9">
    <source>
        <dbReference type="Proteomes" id="UP000440367"/>
    </source>
</evidence>
<proteinExistence type="predicted"/>
<evidence type="ECO:0000313" key="2">
    <source>
        <dbReference type="EMBL" id="KAE8932041.1"/>
    </source>
</evidence>
<dbReference type="EMBL" id="QXGF01001164">
    <property type="protein sequence ID" value="KAE8932041.1"/>
    <property type="molecule type" value="Genomic_DNA"/>
</dbReference>
<evidence type="ECO:0000313" key="8">
    <source>
        <dbReference type="Proteomes" id="UP000437068"/>
    </source>
</evidence>